<comment type="caution">
    <text evidence="6">The sequence shown here is derived from an EMBL/GenBank/DDBJ whole genome shotgun (WGS) entry which is preliminary data.</text>
</comment>
<dbReference type="NCBIfam" id="NF008453">
    <property type="entry name" value="PRK11308.1"/>
    <property type="match status" value="2"/>
</dbReference>
<evidence type="ECO:0000256" key="3">
    <source>
        <dbReference type="ARBA" id="ARBA00022741"/>
    </source>
</evidence>
<dbReference type="PANTHER" id="PTHR43776:SF7">
    <property type="entry name" value="D,D-DIPEPTIDE TRANSPORT ATP-BINDING PROTEIN DDPF-RELATED"/>
    <property type="match status" value="1"/>
</dbReference>
<dbReference type="PROSITE" id="PS50893">
    <property type="entry name" value="ABC_TRANSPORTER_2"/>
    <property type="match status" value="2"/>
</dbReference>
<comment type="similarity">
    <text evidence="1">Belongs to the ABC transporter superfamily.</text>
</comment>
<dbReference type="AlphaFoldDB" id="A0AAW6T9J5"/>
<gene>
    <name evidence="6" type="ORF">QF206_02395</name>
</gene>
<dbReference type="InterPro" id="IPR013563">
    <property type="entry name" value="Oligopep_ABC_C"/>
</dbReference>
<proteinExistence type="inferred from homology"/>
<evidence type="ECO:0000313" key="6">
    <source>
        <dbReference type="EMBL" id="MDI2097817.1"/>
    </source>
</evidence>
<dbReference type="GO" id="GO:0005524">
    <property type="term" value="F:ATP binding"/>
    <property type="evidence" value="ECO:0007669"/>
    <property type="project" value="UniProtKB-KW"/>
</dbReference>
<keyword evidence="7" id="KW-1185">Reference proteome</keyword>
<evidence type="ECO:0000256" key="2">
    <source>
        <dbReference type="ARBA" id="ARBA00022448"/>
    </source>
</evidence>
<dbReference type="InterPro" id="IPR027417">
    <property type="entry name" value="P-loop_NTPase"/>
</dbReference>
<keyword evidence="4 6" id="KW-0067">ATP-binding</keyword>
<dbReference type="RefSeq" id="WP_281487597.1">
    <property type="nucleotide sequence ID" value="NZ_JASATX010000001.1"/>
</dbReference>
<feature type="domain" description="ABC transporter" evidence="5">
    <location>
        <begin position="283"/>
        <end position="532"/>
    </location>
</feature>
<dbReference type="Pfam" id="PF00005">
    <property type="entry name" value="ABC_tran"/>
    <property type="match status" value="2"/>
</dbReference>
<keyword evidence="3" id="KW-0547">Nucleotide-binding</keyword>
<sequence>MSGTPMGSAGRTVTRVRGLSIRFGDAVVVDDVAFTVAAGECLAIVGESGSGKTLTGRALLGLAPPGAALEATELTVTGLDARRYTERDWRRVRGSRVGLIAQDALVALDPLRRVGAEVIEAFEVHAAPGRARMDAAMRRSRVIDLLRRVAVPEPELRARQYPLELSGGLRQRALIASALSGDPVLLVADEPTTALDVTVQRRVLELLAELKRSGIGLLLISHDLAAVAQLADRIAVMHHGRIVESRPTRELLSAPEHPYTRMLLDAVPRPDVRAEAGDGEVVLEARSVSKRYPAPGRGVRRAVDGVSLQLRRGQTLGIVGESGSGKSTLARVLLALERPDHGEVLLEGAPWSVLPERRRRTRRHALQLIDQDPFGSLDPRFTIAHVLHEALRLNDTGNGGRAGARDRVERAGALLAEVGLETGLLSRRPHELSGGQRQRVAIARALAREPRVLVCDEPVSALDVSVQAQVLELLERLRDERRLSMVFISHDLAVVSRLADHVLVMRDGRAVEQGTAREVLRHPEHPFTRELLDAAPRLPSP</sequence>
<dbReference type="GO" id="GO:0016887">
    <property type="term" value="F:ATP hydrolysis activity"/>
    <property type="evidence" value="ECO:0007669"/>
    <property type="project" value="InterPro"/>
</dbReference>
<organism evidence="6 7">
    <name type="scientific">Ruicaihuangia caeni</name>
    <dbReference type="NCBI Taxonomy" id="3042517"/>
    <lineage>
        <taxon>Bacteria</taxon>
        <taxon>Bacillati</taxon>
        <taxon>Actinomycetota</taxon>
        <taxon>Actinomycetes</taxon>
        <taxon>Micrococcales</taxon>
        <taxon>Microbacteriaceae</taxon>
        <taxon>Ruicaihuangia</taxon>
    </lineage>
</organism>
<dbReference type="Proteomes" id="UP001321506">
    <property type="component" value="Unassembled WGS sequence"/>
</dbReference>
<dbReference type="EMBL" id="JASATX010000001">
    <property type="protein sequence ID" value="MDI2097817.1"/>
    <property type="molecule type" value="Genomic_DNA"/>
</dbReference>
<dbReference type="InterPro" id="IPR003593">
    <property type="entry name" value="AAA+_ATPase"/>
</dbReference>
<feature type="domain" description="ABC transporter" evidence="5">
    <location>
        <begin position="14"/>
        <end position="264"/>
    </location>
</feature>
<dbReference type="InterPro" id="IPR017871">
    <property type="entry name" value="ABC_transporter-like_CS"/>
</dbReference>
<evidence type="ECO:0000259" key="5">
    <source>
        <dbReference type="PROSITE" id="PS50893"/>
    </source>
</evidence>
<dbReference type="Gene3D" id="3.40.50.300">
    <property type="entry name" value="P-loop containing nucleotide triphosphate hydrolases"/>
    <property type="match status" value="2"/>
</dbReference>
<dbReference type="InterPro" id="IPR003439">
    <property type="entry name" value="ABC_transporter-like_ATP-bd"/>
</dbReference>
<dbReference type="Pfam" id="PF08352">
    <property type="entry name" value="oligo_HPY"/>
    <property type="match status" value="2"/>
</dbReference>
<evidence type="ECO:0000256" key="4">
    <source>
        <dbReference type="ARBA" id="ARBA00022840"/>
    </source>
</evidence>
<dbReference type="CDD" id="cd03257">
    <property type="entry name" value="ABC_NikE_OppD_transporters"/>
    <property type="match status" value="2"/>
</dbReference>
<dbReference type="GO" id="GO:0055085">
    <property type="term" value="P:transmembrane transport"/>
    <property type="evidence" value="ECO:0007669"/>
    <property type="project" value="UniProtKB-ARBA"/>
</dbReference>
<dbReference type="GO" id="GO:0015833">
    <property type="term" value="P:peptide transport"/>
    <property type="evidence" value="ECO:0007669"/>
    <property type="project" value="InterPro"/>
</dbReference>
<evidence type="ECO:0000313" key="7">
    <source>
        <dbReference type="Proteomes" id="UP001321506"/>
    </source>
</evidence>
<dbReference type="InterPro" id="IPR050319">
    <property type="entry name" value="ABC_transp_ATP-bind"/>
</dbReference>
<reference evidence="6 7" key="1">
    <citation type="submission" date="2023-04" db="EMBL/GenBank/DDBJ databases">
        <title>Klugiella caeni sp. nov. isolated from the sludge of biochemical tank.</title>
        <authorList>
            <person name="Geng K."/>
        </authorList>
    </citation>
    <scope>NUCLEOTIDE SEQUENCE [LARGE SCALE GENOMIC DNA]</scope>
    <source>
        <strain evidence="6 7">YN-L-19</strain>
    </source>
</reference>
<accession>A0AAW6T9J5</accession>
<keyword evidence="2" id="KW-0813">Transport</keyword>
<protein>
    <submittedName>
        <fullName evidence="6">ABC transporter ATP-binding protein</fullName>
    </submittedName>
</protein>
<dbReference type="PROSITE" id="PS00211">
    <property type="entry name" value="ABC_TRANSPORTER_1"/>
    <property type="match status" value="1"/>
</dbReference>
<name>A0AAW6T9J5_9MICO</name>
<dbReference type="PANTHER" id="PTHR43776">
    <property type="entry name" value="TRANSPORT ATP-BINDING PROTEIN"/>
    <property type="match status" value="1"/>
</dbReference>
<dbReference type="SMART" id="SM00382">
    <property type="entry name" value="AAA"/>
    <property type="match status" value="2"/>
</dbReference>
<dbReference type="SUPFAM" id="SSF52540">
    <property type="entry name" value="P-loop containing nucleoside triphosphate hydrolases"/>
    <property type="match status" value="2"/>
</dbReference>
<evidence type="ECO:0000256" key="1">
    <source>
        <dbReference type="ARBA" id="ARBA00005417"/>
    </source>
</evidence>